<proteinExistence type="predicted"/>
<dbReference type="PANTHER" id="PTHR43808">
    <property type="entry name" value="ACETYLORNITHINE DEACETYLASE"/>
    <property type="match status" value="1"/>
</dbReference>
<dbReference type="InterPro" id="IPR010175">
    <property type="entry name" value="LysK"/>
</dbReference>
<dbReference type="PANTHER" id="PTHR43808:SF28">
    <property type="entry name" value="[LYSW]-LYSINE_[LYSW]-ORNITHINE HYDROLASE"/>
    <property type="match status" value="1"/>
</dbReference>
<dbReference type="Pfam" id="PF00696">
    <property type="entry name" value="AA_kinase"/>
    <property type="match status" value="1"/>
</dbReference>
<dbReference type="GO" id="GO:0009085">
    <property type="term" value="P:lysine biosynthetic process"/>
    <property type="evidence" value="ECO:0007669"/>
    <property type="project" value="UniProtKB-KW"/>
</dbReference>
<reference evidence="13" key="1">
    <citation type="submission" date="2018-10" db="EMBL/GenBank/DDBJ databases">
        <authorList>
            <person name="Hariharan J."/>
            <person name="Choudoir M.J."/>
            <person name="Diebold P."/>
            <person name="Panke-Buisse K."/>
            <person name="Campbell A.N."/>
            <person name="Buckley D.H."/>
        </authorList>
    </citation>
    <scope>NUCLEOTIDE SEQUENCE</scope>
    <source>
        <strain evidence="13">Gb1</strain>
    </source>
</reference>
<dbReference type="EMBL" id="RDBM01000037">
    <property type="protein sequence ID" value="TXS25822.1"/>
    <property type="molecule type" value="Genomic_DNA"/>
</dbReference>
<keyword evidence="6" id="KW-0418">Kinase</keyword>
<evidence type="ECO:0000256" key="7">
    <source>
        <dbReference type="ARBA" id="ARBA00022801"/>
    </source>
</evidence>
<evidence type="ECO:0000256" key="3">
    <source>
        <dbReference type="ARBA" id="ARBA00022679"/>
    </source>
</evidence>
<keyword evidence="5" id="KW-0547">Nucleotide-binding</keyword>
<keyword evidence="2" id="KW-0028">Amino-acid biosynthesis</keyword>
<evidence type="ECO:0000256" key="10">
    <source>
        <dbReference type="ARBA" id="ARBA00023154"/>
    </source>
</evidence>
<evidence type="ECO:0000256" key="9">
    <source>
        <dbReference type="ARBA" id="ARBA00022840"/>
    </source>
</evidence>
<dbReference type="AlphaFoldDB" id="A0A652KQ70"/>
<dbReference type="GO" id="GO:0016811">
    <property type="term" value="F:hydrolase activity, acting on carbon-nitrogen (but not peptide) bonds, in linear amides"/>
    <property type="evidence" value="ECO:0007669"/>
    <property type="project" value="InterPro"/>
</dbReference>
<dbReference type="GO" id="GO:0008270">
    <property type="term" value="F:zinc ion binding"/>
    <property type="evidence" value="ECO:0007669"/>
    <property type="project" value="InterPro"/>
</dbReference>
<dbReference type="InterPro" id="IPR002933">
    <property type="entry name" value="Peptidase_M20"/>
</dbReference>
<dbReference type="InterPro" id="IPR001048">
    <property type="entry name" value="Asp/Glu/Uridylate_kinase"/>
</dbReference>
<name>A0A652KQ70_9ACTN</name>
<dbReference type="NCBIfam" id="TIGR01902">
    <property type="entry name" value="dapE-lys-deAc"/>
    <property type="match status" value="1"/>
</dbReference>
<dbReference type="InterPro" id="IPR036393">
    <property type="entry name" value="AceGlu_kinase-like_sf"/>
</dbReference>
<dbReference type="Gene3D" id="3.40.630.10">
    <property type="entry name" value="Zn peptidases"/>
    <property type="match status" value="2"/>
</dbReference>
<evidence type="ECO:0000256" key="11">
    <source>
        <dbReference type="ARBA" id="ARBA00023285"/>
    </source>
</evidence>
<dbReference type="RefSeq" id="WP_147984918.1">
    <property type="nucleotide sequence ID" value="NZ_RDBM01000037.1"/>
</dbReference>
<dbReference type="InterPro" id="IPR001261">
    <property type="entry name" value="ArgE/DapE_CS"/>
</dbReference>
<evidence type="ECO:0000256" key="2">
    <source>
        <dbReference type="ARBA" id="ARBA00022605"/>
    </source>
</evidence>
<dbReference type="Gene3D" id="3.40.1160.10">
    <property type="entry name" value="Acetylglutamate kinase-like"/>
    <property type="match status" value="1"/>
</dbReference>
<comment type="caution">
    <text evidence="13">The sequence shown here is derived from an EMBL/GenBank/DDBJ whole genome shotgun (WGS) entry which is preliminary data.</text>
</comment>
<keyword evidence="4" id="KW-0479">Metal-binding</keyword>
<evidence type="ECO:0000256" key="6">
    <source>
        <dbReference type="ARBA" id="ARBA00022777"/>
    </source>
</evidence>
<evidence type="ECO:0000313" key="13">
    <source>
        <dbReference type="EMBL" id="TXS25822.1"/>
    </source>
</evidence>
<keyword evidence="9" id="KW-0067">ATP-binding</keyword>
<feature type="domain" description="Aspartate/glutamate/uridylate kinase" evidence="12">
    <location>
        <begin position="6"/>
        <end position="248"/>
    </location>
</feature>
<gene>
    <name evidence="13" type="ORF">EAO74_25835</name>
</gene>
<keyword evidence="11" id="KW-0170">Cobalt</keyword>
<dbReference type="GO" id="GO:0005524">
    <property type="term" value="F:ATP binding"/>
    <property type="evidence" value="ECO:0007669"/>
    <property type="project" value="UniProtKB-KW"/>
</dbReference>
<evidence type="ECO:0000256" key="8">
    <source>
        <dbReference type="ARBA" id="ARBA00022833"/>
    </source>
</evidence>
<sequence length="617" mass="64851">MTRPLYVVKVGSATLDRGTIHTELAALVARGARLLLVAGGAVGIEQHYAALGRPMPELRLANGDSVRYCPPAEMTHLVDAYERVTLPGVEDGLRALGLDVFTAVAARGGLVTGRANRPLKTVSPEGRTRVVRDHRAGVPVEADTARLRALLEAYDVVCLSAPVRDRDGGAPLNVDADVLAAALSNALGADHLRLVTGTAGLLTDPSDPASTLPHAYQGEAARYAGGRMRQKVRAAEMALEGGSADIAITGPHTLAEPAGWTRFWRGTAPEADLELLGRTVGVPSVSGDEHELAAYLADWCAERGIDAKIDAVGNLVATRGTGDRSLLLLGHLDTVPHHWPAEWREGELHGRGSVDAKGSLAAFLEVLATADVPADGSLRVVGAVEEEISSSKGAFHARDHYPADAVVIGEPSGSDKLTLGYYGLFKLRVTAWVDSGHSAGMDAVSAPDALTEAVASLRASVLAQAPDALSALIDVRCETGRERHRAVGILNFRVPPGADLDALREAALSHGSDAVEIAVERATPGHSGGRTSSLAKVFSRAFGQAGVRPRFVVKKGTSDMNTLATTWRGVPMVAYGPGDSALDHTDEERIGAEEYRAARSLLADAVARWFALPEGSR</sequence>
<keyword evidence="8" id="KW-0862">Zinc</keyword>
<dbReference type="PRINTS" id="PR00474">
    <property type="entry name" value="GLU5KINASE"/>
</dbReference>
<dbReference type="SUPFAM" id="SSF53187">
    <property type="entry name" value="Zn-dependent exopeptidases"/>
    <property type="match status" value="1"/>
</dbReference>
<evidence type="ECO:0000259" key="12">
    <source>
        <dbReference type="Pfam" id="PF00696"/>
    </source>
</evidence>
<dbReference type="PROSITE" id="PS00758">
    <property type="entry name" value="ARGE_DAPE_CPG2_1"/>
    <property type="match status" value="1"/>
</dbReference>
<dbReference type="InterPro" id="IPR050072">
    <property type="entry name" value="Peptidase_M20A"/>
</dbReference>
<dbReference type="SUPFAM" id="SSF53633">
    <property type="entry name" value="Carbamate kinase-like"/>
    <property type="match status" value="1"/>
</dbReference>
<evidence type="ECO:0000256" key="5">
    <source>
        <dbReference type="ARBA" id="ARBA00022741"/>
    </source>
</evidence>
<keyword evidence="3" id="KW-0808">Transferase</keyword>
<dbReference type="Pfam" id="PF01546">
    <property type="entry name" value="Peptidase_M20"/>
    <property type="match status" value="1"/>
</dbReference>
<organism evidence="13">
    <name type="scientific">Streptomyces sp. gb1(2016)</name>
    <dbReference type="NCBI Taxonomy" id="1828321"/>
    <lineage>
        <taxon>Bacteria</taxon>
        <taxon>Bacillati</taxon>
        <taxon>Actinomycetota</taxon>
        <taxon>Actinomycetes</taxon>
        <taxon>Kitasatosporales</taxon>
        <taxon>Streptomycetaceae</taxon>
        <taxon>Streptomyces</taxon>
    </lineage>
</organism>
<keyword evidence="1" id="KW-0963">Cytoplasm</keyword>
<keyword evidence="10" id="KW-0457">Lysine biosynthesis</keyword>
<protein>
    <submittedName>
        <fullName evidence="13">M20/M25/M40 family metallo-hydrolase</fullName>
    </submittedName>
</protein>
<evidence type="ECO:0000256" key="4">
    <source>
        <dbReference type="ARBA" id="ARBA00022723"/>
    </source>
</evidence>
<dbReference type="GO" id="GO:0050897">
    <property type="term" value="F:cobalt ion binding"/>
    <property type="evidence" value="ECO:0007669"/>
    <property type="project" value="InterPro"/>
</dbReference>
<accession>A0A652KQ70</accession>
<keyword evidence="7 13" id="KW-0378">Hydrolase</keyword>
<dbReference type="GO" id="GO:0016301">
    <property type="term" value="F:kinase activity"/>
    <property type="evidence" value="ECO:0007669"/>
    <property type="project" value="UniProtKB-KW"/>
</dbReference>
<dbReference type="InterPro" id="IPR001057">
    <property type="entry name" value="Glu/AcGlu_kinase"/>
</dbReference>
<evidence type="ECO:0000256" key="1">
    <source>
        <dbReference type="ARBA" id="ARBA00022490"/>
    </source>
</evidence>